<dbReference type="GO" id="GO:0020037">
    <property type="term" value="F:heme binding"/>
    <property type="evidence" value="ECO:0007669"/>
    <property type="project" value="InterPro"/>
</dbReference>
<dbReference type="InterPro" id="IPR036396">
    <property type="entry name" value="Cyt_P450_sf"/>
</dbReference>
<protein>
    <submittedName>
        <fullName evidence="4">Cytochrome P450</fullName>
    </submittedName>
</protein>
<comment type="similarity">
    <text evidence="2">Belongs to the cytochrome P450 family.</text>
</comment>
<reference evidence="4 5" key="1">
    <citation type="submission" date="2019-04" db="EMBL/GenBank/DDBJ databases">
        <title>Taxonomy of novel Haliea sp. from mangrove soil of West Coast of India.</title>
        <authorList>
            <person name="Verma A."/>
            <person name="Kumar P."/>
            <person name="Krishnamurthi S."/>
        </authorList>
    </citation>
    <scope>NUCLEOTIDE SEQUENCE [LARGE SCALE GENOMIC DNA]</scope>
    <source>
        <strain evidence="4 5">SAOS-164</strain>
    </source>
</reference>
<sequence length="257" mass="28319">MDNNNVPTTTIDLLCPTLASDPWPALRALRELGPLVWHSEHRRWLVTTDHAVRQVALDYTHFSVEGTVVEDIFGADAFIAMDDRARHNALREIWAPAFRPQALQALRREVQALVQDLLTPLLARLADGEVVDFSAGFTRPLPTMVIARMMGVPRERLADVVRWSDAMAGGSTSFLDAAAREVAVAARESAKTALADYLLALMRERRAAPGDDLVSLMVNATAVAARRCGGTGRRTPGRGRRPDLRAGLRQSRPRALR</sequence>
<dbReference type="PANTHER" id="PTHR46696:SF1">
    <property type="entry name" value="CYTOCHROME P450 YJIB-RELATED"/>
    <property type="match status" value="1"/>
</dbReference>
<comment type="caution">
    <text evidence="4">The sequence shown here is derived from an EMBL/GenBank/DDBJ whole genome shotgun (WGS) entry which is preliminary data.</text>
</comment>
<dbReference type="AlphaFoldDB" id="A0A4Z0LVG0"/>
<evidence type="ECO:0000256" key="2">
    <source>
        <dbReference type="ARBA" id="ARBA00010617"/>
    </source>
</evidence>
<dbReference type="GO" id="GO:0016705">
    <property type="term" value="F:oxidoreductase activity, acting on paired donors, with incorporation or reduction of molecular oxygen"/>
    <property type="evidence" value="ECO:0007669"/>
    <property type="project" value="InterPro"/>
</dbReference>
<evidence type="ECO:0000256" key="1">
    <source>
        <dbReference type="ARBA" id="ARBA00001971"/>
    </source>
</evidence>
<dbReference type="GO" id="GO:0004497">
    <property type="term" value="F:monooxygenase activity"/>
    <property type="evidence" value="ECO:0007669"/>
    <property type="project" value="InterPro"/>
</dbReference>
<name>A0A4Z0LVG0_9GAMM</name>
<evidence type="ECO:0000313" key="5">
    <source>
        <dbReference type="Proteomes" id="UP000298050"/>
    </source>
</evidence>
<dbReference type="GO" id="GO:0005506">
    <property type="term" value="F:iron ion binding"/>
    <property type="evidence" value="ECO:0007669"/>
    <property type="project" value="InterPro"/>
</dbReference>
<evidence type="ECO:0000256" key="3">
    <source>
        <dbReference type="SAM" id="MobiDB-lite"/>
    </source>
</evidence>
<dbReference type="RefSeq" id="WP_135446152.1">
    <property type="nucleotide sequence ID" value="NZ_SRLE01000014.1"/>
</dbReference>
<dbReference type="OrthoDB" id="7052847at2"/>
<dbReference type="Proteomes" id="UP000298050">
    <property type="component" value="Unassembled WGS sequence"/>
</dbReference>
<accession>A0A4Z0LVG0</accession>
<gene>
    <name evidence="4" type="ORF">E4634_18470</name>
</gene>
<proteinExistence type="inferred from homology"/>
<dbReference type="PANTHER" id="PTHR46696">
    <property type="entry name" value="P450, PUTATIVE (EUROFUNG)-RELATED"/>
    <property type="match status" value="1"/>
</dbReference>
<feature type="region of interest" description="Disordered" evidence="3">
    <location>
        <begin position="227"/>
        <end position="257"/>
    </location>
</feature>
<evidence type="ECO:0000313" key="4">
    <source>
        <dbReference type="EMBL" id="TGD71259.1"/>
    </source>
</evidence>
<dbReference type="Gene3D" id="1.10.630.10">
    <property type="entry name" value="Cytochrome P450"/>
    <property type="match status" value="1"/>
</dbReference>
<dbReference type="PRINTS" id="PR00359">
    <property type="entry name" value="BP450"/>
</dbReference>
<organism evidence="4 5">
    <name type="scientific">Mangrovimicrobium sediminis</name>
    <dbReference type="NCBI Taxonomy" id="2562682"/>
    <lineage>
        <taxon>Bacteria</taxon>
        <taxon>Pseudomonadati</taxon>
        <taxon>Pseudomonadota</taxon>
        <taxon>Gammaproteobacteria</taxon>
        <taxon>Cellvibrionales</taxon>
        <taxon>Halieaceae</taxon>
        <taxon>Mangrovimicrobium</taxon>
    </lineage>
</organism>
<dbReference type="EMBL" id="SRLE01000014">
    <property type="protein sequence ID" value="TGD71259.1"/>
    <property type="molecule type" value="Genomic_DNA"/>
</dbReference>
<dbReference type="SUPFAM" id="SSF48264">
    <property type="entry name" value="Cytochrome P450"/>
    <property type="match status" value="1"/>
</dbReference>
<keyword evidence="5" id="KW-1185">Reference proteome</keyword>
<dbReference type="InterPro" id="IPR002397">
    <property type="entry name" value="Cyt_P450_B"/>
</dbReference>
<comment type="cofactor">
    <cofactor evidence="1">
        <name>heme</name>
        <dbReference type="ChEBI" id="CHEBI:30413"/>
    </cofactor>
</comment>